<dbReference type="RefSeq" id="WP_025797420.1">
    <property type="nucleotide sequence ID" value="NZ_CP009706.1"/>
</dbReference>
<evidence type="ECO:0000256" key="7">
    <source>
        <dbReference type="ARBA" id="ARBA00023235"/>
    </source>
</evidence>
<comment type="similarity">
    <text evidence="10 11">Belongs to the RbsD / FucU family. RbsD subfamily.</text>
</comment>
<dbReference type="EMBL" id="CP009706">
    <property type="protein sequence ID" value="AIU71027.1"/>
    <property type="molecule type" value="Genomic_DNA"/>
</dbReference>
<evidence type="ECO:0000256" key="5">
    <source>
        <dbReference type="ARBA" id="ARBA00016281"/>
    </source>
</evidence>
<sequence>MKKGTLLNSEISYLISRLGHTDAIVVGDAGLPIPDSTQRIDLALTHGVPSFLQVVGVITQEMQVEKAVIVQEMPGKNAEVHQQLLANLKQLEQHQGNTITVEYVSHEQFKVLSSTSKAVIRSGECSPYANVLLYSGVTF</sequence>
<keyword evidence="7 11" id="KW-0413">Isomerase</keyword>
<proteinExistence type="inferred from homology"/>
<evidence type="ECO:0000256" key="3">
    <source>
        <dbReference type="ARBA" id="ARBA00011365"/>
    </source>
</evidence>
<dbReference type="Proteomes" id="UP000029986">
    <property type="component" value="Chromosome"/>
</dbReference>
<gene>
    <name evidence="11" type="primary">rbsD</name>
    <name evidence="12" type="ORF">AT03_00530</name>
</gene>
<accession>A0A097QX30</accession>
<dbReference type="KEGG" id="hav:AT03_00530"/>
<dbReference type="NCBIfam" id="NF008761">
    <property type="entry name" value="PRK11797.1"/>
    <property type="match status" value="1"/>
</dbReference>
<evidence type="ECO:0000256" key="8">
    <source>
        <dbReference type="ARBA" id="ARBA00023277"/>
    </source>
</evidence>
<comment type="pathway">
    <text evidence="9 11">Carbohydrate metabolism; D-ribose degradation; D-ribose 5-phosphate from beta-D-ribopyranose: step 1/2.</text>
</comment>
<dbReference type="GO" id="GO:0062193">
    <property type="term" value="F:D-ribose pyranase activity"/>
    <property type="evidence" value="ECO:0007669"/>
    <property type="project" value="UniProtKB-EC"/>
</dbReference>
<comment type="subcellular location">
    <subcellularLocation>
        <location evidence="2 11">Cytoplasm</location>
    </subcellularLocation>
</comment>
<dbReference type="PANTHER" id="PTHR37831:SF1">
    <property type="entry name" value="D-RIBOSE PYRANASE"/>
    <property type="match status" value="1"/>
</dbReference>
<dbReference type="HAMAP" id="MF_01661">
    <property type="entry name" value="D_rib_pyranase"/>
    <property type="match status" value="1"/>
</dbReference>
<dbReference type="UniPathway" id="UPA00916">
    <property type="reaction ID" value="UER00888"/>
</dbReference>
<evidence type="ECO:0000313" key="13">
    <source>
        <dbReference type="Proteomes" id="UP000029986"/>
    </source>
</evidence>
<dbReference type="eggNOG" id="COG1869">
    <property type="taxonomic scope" value="Bacteria"/>
</dbReference>
<comment type="function">
    <text evidence="11">Catalyzes the interconversion of beta-pyran and beta-furan forms of D-ribose.</text>
</comment>
<comment type="catalytic activity">
    <reaction evidence="1 11">
        <text>beta-D-ribopyranose = beta-D-ribofuranose</text>
        <dbReference type="Rhea" id="RHEA:25432"/>
        <dbReference type="ChEBI" id="CHEBI:27476"/>
        <dbReference type="ChEBI" id="CHEBI:47002"/>
        <dbReference type="EC" id="5.4.99.62"/>
    </reaction>
</comment>
<evidence type="ECO:0000256" key="1">
    <source>
        <dbReference type="ARBA" id="ARBA00000223"/>
    </source>
</evidence>
<feature type="active site" description="Proton donor" evidence="11">
    <location>
        <position position="20"/>
    </location>
</feature>
<keyword evidence="8 11" id="KW-0119">Carbohydrate metabolism</keyword>
<evidence type="ECO:0000256" key="4">
    <source>
        <dbReference type="ARBA" id="ARBA00012862"/>
    </source>
</evidence>
<reference evidence="12 13" key="1">
    <citation type="journal article" date="2014" name="Gut Pathog.">
        <title>Gene clusters of Hafnia alvei strain FB1 important in survival and pathogenesis: a draft genome perspective.</title>
        <authorList>
            <person name="Tan J.Y."/>
            <person name="Yin W.F."/>
            <person name="Chan K.G."/>
        </authorList>
    </citation>
    <scope>NUCLEOTIDE SEQUENCE [LARGE SCALE GENOMIC DNA]</scope>
    <source>
        <strain evidence="12 13">FB1</strain>
    </source>
</reference>
<dbReference type="Gene3D" id="3.40.1650.10">
    <property type="entry name" value="RbsD-like domain"/>
    <property type="match status" value="1"/>
</dbReference>
<feature type="binding site" evidence="11">
    <location>
        <position position="28"/>
    </location>
    <ligand>
        <name>substrate</name>
    </ligand>
</feature>
<feature type="binding site" evidence="11">
    <location>
        <begin position="128"/>
        <end position="130"/>
    </location>
    <ligand>
        <name>substrate</name>
    </ligand>
</feature>
<evidence type="ECO:0000256" key="11">
    <source>
        <dbReference type="HAMAP-Rule" id="MF_01661"/>
    </source>
</evidence>
<dbReference type="InterPro" id="IPR007721">
    <property type="entry name" value="RbsD_FucU"/>
</dbReference>
<evidence type="ECO:0000256" key="2">
    <source>
        <dbReference type="ARBA" id="ARBA00004496"/>
    </source>
</evidence>
<evidence type="ECO:0000256" key="10">
    <source>
        <dbReference type="ARBA" id="ARBA00060951"/>
    </source>
</evidence>
<dbReference type="SUPFAM" id="SSF102546">
    <property type="entry name" value="RbsD-like"/>
    <property type="match status" value="1"/>
</dbReference>
<dbReference type="GO" id="GO:0005829">
    <property type="term" value="C:cytosol"/>
    <property type="evidence" value="ECO:0007669"/>
    <property type="project" value="TreeGrafter"/>
</dbReference>
<dbReference type="AlphaFoldDB" id="A0A097QX30"/>
<dbReference type="InterPro" id="IPR023064">
    <property type="entry name" value="D-ribose_pyranase"/>
</dbReference>
<comment type="subunit">
    <text evidence="3 11">Homodecamer.</text>
</comment>
<protein>
    <recommendedName>
        <fullName evidence="5 11">D-ribose pyranase</fullName>
        <ecNumber evidence="4 11">5.4.99.62</ecNumber>
    </recommendedName>
</protein>
<keyword evidence="6 11" id="KW-0963">Cytoplasm</keyword>
<organism evidence="12 13">
    <name type="scientific">Hafnia alvei FB1</name>
    <dbReference type="NCBI Taxonomy" id="1453496"/>
    <lineage>
        <taxon>Bacteria</taxon>
        <taxon>Pseudomonadati</taxon>
        <taxon>Pseudomonadota</taxon>
        <taxon>Gammaproteobacteria</taxon>
        <taxon>Enterobacterales</taxon>
        <taxon>Hafniaceae</taxon>
        <taxon>Hafnia</taxon>
    </lineage>
</organism>
<evidence type="ECO:0000256" key="6">
    <source>
        <dbReference type="ARBA" id="ARBA00022490"/>
    </source>
</evidence>
<dbReference type="HOGENOM" id="CLU_135498_0_0_6"/>
<dbReference type="GO" id="GO:0016872">
    <property type="term" value="F:intramolecular lyase activity"/>
    <property type="evidence" value="ECO:0007669"/>
    <property type="project" value="UniProtKB-UniRule"/>
</dbReference>
<dbReference type="InterPro" id="IPR023750">
    <property type="entry name" value="RbsD-like_sf"/>
</dbReference>
<dbReference type="Pfam" id="PF05025">
    <property type="entry name" value="RbsD_FucU"/>
    <property type="match status" value="1"/>
</dbReference>
<keyword evidence="13" id="KW-1185">Reference proteome</keyword>
<feature type="binding site" evidence="11">
    <location>
        <position position="106"/>
    </location>
    <ligand>
        <name>substrate</name>
    </ligand>
</feature>
<dbReference type="OrthoDB" id="9805009at2"/>
<evidence type="ECO:0000256" key="9">
    <source>
        <dbReference type="ARBA" id="ARBA00060600"/>
    </source>
</evidence>
<dbReference type="PATRIC" id="fig|1453496.5.peg.106"/>
<dbReference type="GO" id="GO:0048029">
    <property type="term" value="F:monosaccharide binding"/>
    <property type="evidence" value="ECO:0007669"/>
    <property type="project" value="InterPro"/>
</dbReference>
<dbReference type="FunFam" id="3.40.1650.10:FF:000002">
    <property type="entry name" value="D-ribose pyranase"/>
    <property type="match status" value="1"/>
</dbReference>
<name>A0A097QX30_HAFAL</name>
<dbReference type="EC" id="5.4.99.62" evidence="4 11"/>
<dbReference type="PANTHER" id="PTHR37831">
    <property type="entry name" value="D-RIBOSE PYRANASE"/>
    <property type="match status" value="1"/>
</dbReference>
<dbReference type="GO" id="GO:0019303">
    <property type="term" value="P:D-ribose catabolic process"/>
    <property type="evidence" value="ECO:0007669"/>
    <property type="project" value="UniProtKB-UniRule"/>
</dbReference>
<evidence type="ECO:0000313" key="12">
    <source>
        <dbReference type="EMBL" id="AIU71027.1"/>
    </source>
</evidence>